<dbReference type="OrthoDB" id="9773828at2"/>
<dbReference type="InterPro" id="IPR050523">
    <property type="entry name" value="AKR_Detox_Biosynth"/>
</dbReference>
<dbReference type="Gene3D" id="3.20.20.100">
    <property type="entry name" value="NADP-dependent oxidoreductase domain"/>
    <property type="match status" value="1"/>
</dbReference>
<comment type="caution">
    <text evidence="3">The sequence shown here is derived from an EMBL/GenBank/DDBJ whole genome shotgun (WGS) entry which is preliminary data.</text>
</comment>
<evidence type="ECO:0000313" key="4">
    <source>
        <dbReference type="Proteomes" id="UP000293142"/>
    </source>
</evidence>
<gene>
    <name evidence="3" type="ORF">EYB31_36855</name>
</gene>
<dbReference type="InterPro" id="IPR036812">
    <property type="entry name" value="NAD(P)_OxRdtase_dom_sf"/>
</dbReference>
<accession>A0A4Q9DDA0</accession>
<dbReference type="FunFam" id="3.20.20.100:FF:000004">
    <property type="entry name" value="Oxidoreductase, aldo/keto reductase"/>
    <property type="match status" value="1"/>
</dbReference>
<dbReference type="EMBL" id="SIRE01000041">
    <property type="protein sequence ID" value="TBL69068.1"/>
    <property type="molecule type" value="Genomic_DNA"/>
</dbReference>
<keyword evidence="4" id="KW-1185">Reference proteome</keyword>
<dbReference type="GO" id="GO:0005829">
    <property type="term" value="C:cytosol"/>
    <property type="evidence" value="ECO:0007669"/>
    <property type="project" value="UniProtKB-ARBA"/>
</dbReference>
<dbReference type="RefSeq" id="WP_131018575.1">
    <property type="nucleotide sequence ID" value="NZ_SIRE01000041.1"/>
</dbReference>
<organism evidence="3 4">
    <name type="scientific">Paenibacillus thalictri</name>
    <dbReference type="NCBI Taxonomy" id="2527873"/>
    <lineage>
        <taxon>Bacteria</taxon>
        <taxon>Bacillati</taxon>
        <taxon>Bacillota</taxon>
        <taxon>Bacilli</taxon>
        <taxon>Bacillales</taxon>
        <taxon>Paenibacillaceae</taxon>
        <taxon>Paenibacillus</taxon>
    </lineage>
</organism>
<keyword evidence="1" id="KW-0560">Oxidoreductase</keyword>
<sequence>MKNRSLGHTGLKVTYLCLGTMTFGNQADKKTSFEILDKSFDAGVNFIDTADVYPIGRASYAVAGATESIIGEWLEGKRDKVVLASKCFGAMGPGANDRGLSRKHIITAVEDSLRRLKTDYLDLYQAHQFDPSTPIDETLRAFDDLVEQGKVRYIGVSNWRAWQVAKANGIADRKNYARIVSVQPRYNLLFRMIEDDLVPMALDEGLGIISYNPLAGGMLTGRYTKNASVEEGTRFGLGNNAGSLYQERYWQEAQFDAVERYQSWCRENSFDPVTTALRWVTQQPGITSAIIGASRPEQLDASLRAADMDELTLTEQQLAWLDGLWFSLPRRREFS</sequence>
<dbReference type="AlphaFoldDB" id="A0A4Q9DDA0"/>
<dbReference type="CDD" id="cd19087">
    <property type="entry name" value="AKR_AKR12A1_B1_C1"/>
    <property type="match status" value="1"/>
</dbReference>
<proteinExistence type="predicted"/>
<dbReference type="SUPFAM" id="SSF51430">
    <property type="entry name" value="NAD(P)-linked oxidoreductase"/>
    <property type="match status" value="1"/>
</dbReference>
<feature type="domain" description="NADP-dependent oxidoreductase" evidence="2">
    <location>
        <begin position="16"/>
        <end position="323"/>
    </location>
</feature>
<dbReference type="PANTHER" id="PTHR43364">
    <property type="entry name" value="NADH-SPECIFIC METHYLGLYOXAL REDUCTASE-RELATED"/>
    <property type="match status" value="1"/>
</dbReference>
<dbReference type="InterPro" id="IPR023210">
    <property type="entry name" value="NADP_OxRdtase_dom"/>
</dbReference>
<dbReference type="Pfam" id="PF00248">
    <property type="entry name" value="Aldo_ket_red"/>
    <property type="match status" value="1"/>
</dbReference>
<name>A0A4Q9DDA0_9BACL</name>
<evidence type="ECO:0000313" key="3">
    <source>
        <dbReference type="EMBL" id="TBL69068.1"/>
    </source>
</evidence>
<protein>
    <submittedName>
        <fullName evidence="3">Aldo/keto reductase</fullName>
    </submittedName>
</protein>
<evidence type="ECO:0000256" key="1">
    <source>
        <dbReference type="ARBA" id="ARBA00023002"/>
    </source>
</evidence>
<dbReference type="GO" id="GO:0016491">
    <property type="term" value="F:oxidoreductase activity"/>
    <property type="evidence" value="ECO:0007669"/>
    <property type="project" value="UniProtKB-KW"/>
</dbReference>
<evidence type="ECO:0000259" key="2">
    <source>
        <dbReference type="Pfam" id="PF00248"/>
    </source>
</evidence>
<reference evidence="3 4" key="1">
    <citation type="submission" date="2019-02" db="EMBL/GenBank/DDBJ databases">
        <title>Paenibacillus sp. nov., isolated from surface-sterilized tissue of Thalictrum simplex L.</title>
        <authorList>
            <person name="Tuo L."/>
        </authorList>
    </citation>
    <scope>NUCLEOTIDE SEQUENCE [LARGE SCALE GENOMIC DNA]</scope>
    <source>
        <strain evidence="3 4">N2SHLJ1</strain>
    </source>
</reference>
<dbReference type="Proteomes" id="UP000293142">
    <property type="component" value="Unassembled WGS sequence"/>
</dbReference>
<dbReference type="PANTHER" id="PTHR43364:SF4">
    <property type="entry name" value="NAD(P)-LINKED OXIDOREDUCTASE SUPERFAMILY PROTEIN"/>
    <property type="match status" value="1"/>
</dbReference>